<dbReference type="AlphaFoldDB" id="A0A5B7JN87"/>
<organism evidence="1 2">
    <name type="scientific">Portunus trituberculatus</name>
    <name type="common">Swimming crab</name>
    <name type="synonym">Neptunus trituberculatus</name>
    <dbReference type="NCBI Taxonomy" id="210409"/>
    <lineage>
        <taxon>Eukaryota</taxon>
        <taxon>Metazoa</taxon>
        <taxon>Ecdysozoa</taxon>
        <taxon>Arthropoda</taxon>
        <taxon>Crustacea</taxon>
        <taxon>Multicrustacea</taxon>
        <taxon>Malacostraca</taxon>
        <taxon>Eumalacostraca</taxon>
        <taxon>Eucarida</taxon>
        <taxon>Decapoda</taxon>
        <taxon>Pleocyemata</taxon>
        <taxon>Brachyura</taxon>
        <taxon>Eubrachyura</taxon>
        <taxon>Portunoidea</taxon>
        <taxon>Portunidae</taxon>
        <taxon>Portuninae</taxon>
        <taxon>Portunus</taxon>
    </lineage>
</organism>
<comment type="caution">
    <text evidence="1">The sequence shown here is derived from an EMBL/GenBank/DDBJ whole genome shotgun (WGS) entry which is preliminary data.</text>
</comment>
<sequence length="68" mass="7566">MLSSYDERAKCFRIRATETDTDRFEPSEDRGAGTAKIMAARATRARDTKRAEEEPIVAAVHCSETCSV</sequence>
<gene>
    <name evidence="1" type="ORF">E2C01_089731</name>
</gene>
<evidence type="ECO:0000313" key="2">
    <source>
        <dbReference type="Proteomes" id="UP000324222"/>
    </source>
</evidence>
<name>A0A5B7JN87_PORTR</name>
<dbReference type="EMBL" id="VSRR010099091">
    <property type="protein sequence ID" value="MPC94557.1"/>
    <property type="molecule type" value="Genomic_DNA"/>
</dbReference>
<accession>A0A5B7JN87</accession>
<protein>
    <submittedName>
        <fullName evidence="1">Uncharacterized protein</fullName>
    </submittedName>
</protein>
<evidence type="ECO:0000313" key="1">
    <source>
        <dbReference type="EMBL" id="MPC94557.1"/>
    </source>
</evidence>
<dbReference type="Proteomes" id="UP000324222">
    <property type="component" value="Unassembled WGS sequence"/>
</dbReference>
<keyword evidence="2" id="KW-1185">Reference proteome</keyword>
<proteinExistence type="predicted"/>
<reference evidence="1 2" key="1">
    <citation type="submission" date="2019-05" db="EMBL/GenBank/DDBJ databases">
        <title>Another draft genome of Portunus trituberculatus and its Hox gene families provides insights of decapod evolution.</title>
        <authorList>
            <person name="Jeong J.-H."/>
            <person name="Song I."/>
            <person name="Kim S."/>
            <person name="Choi T."/>
            <person name="Kim D."/>
            <person name="Ryu S."/>
            <person name="Kim W."/>
        </authorList>
    </citation>
    <scope>NUCLEOTIDE SEQUENCE [LARGE SCALE GENOMIC DNA]</scope>
    <source>
        <tissue evidence="1">Muscle</tissue>
    </source>
</reference>